<dbReference type="SUPFAM" id="SSF55874">
    <property type="entry name" value="ATPase domain of HSP90 chaperone/DNA topoisomerase II/histidine kinase"/>
    <property type="match status" value="1"/>
</dbReference>
<dbReference type="PROSITE" id="PS50110">
    <property type="entry name" value="RESPONSE_REGULATORY"/>
    <property type="match status" value="1"/>
</dbReference>
<evidence type="ECO:0000256" key="5">
    <source>
        <dbReference type="ARBA" id="ARBA00022777"/>
    </source>
</evidence>
<dbReference type="SMART" id="SM00387">
    <property type="entry name" value="HATPase_c"/>
    <property type="match status" value="1"/>
</dbReference>
<dbReference type="Gene3D" id="3.30.565.10">
    <property type="entry name" value="Histidine kinase-like ATPase, C-terminal domain"/>
    <property type="match status" value="1"/>
</dbReference>
<dbReference type="InterPro" id="IPR011006">
    <property type="entry name" value="CheY-like_superfamily"/>
</dbReference>
<dbReference type="PRINTS" id="PR00344">
    <property type="entry name" value="BCTRLSENSOR"/>
</dbReference>
<dbReference type="SUPFAM" id="SSF47384">
    <property type="entry name" value="Homodimeric domain of signal transducing histidine kinase"/>
    <property type="match status" value="1"/>
</dbReference>
<dbReference type="AlphaFoldDB" id="A0A7Y2H2D2"/>
<dbReference type="CDD" id="cd00156">
    <property type="entry name" value="REC"/>
    <property type="match status" value="1"/>
</dbReference>
<dbReference type="InterPro" id="IPR003594">
    <property type="entry name" value="HATPase_dom"/>
</dbReference>
<dbReference type="InterPro" id="IPR005467">
    <property type="entry name" value="His_kinase_dom"/>
</dbReference>
<dbReference type="Gene3D" id="3.40.50.2300">
    <property type="match status" value="1"/>
</dbReference>
<dbReference type="InterPro" id="IPR036890">
    <property type="entry name" value="HATPase_C_sf"/>
</dbReference>
<reference evidence="10 11" key="1">
    <citation type="submission" date="2020-03" db="EMBL/GenBank/DDBJ databases">
        <title>Metabolic flexibility allows generalist bacteria to become dominant in a frequently disturbed ecosystem.</title>
        <authorList>
            <person name="Chen Y.-J."/>
            <person name="Leung P.M."/>
            <person name="Bay S.K."/>
            <person name="Hugenholtz P."/>
            <person name="Kessler A.J."/>
            <person name="Shelley G."/>
            <person name="Waite D.W."/>
            <person name="Cook P.L."/>
            <person name="Greening C."/>
        </authorList>
    </citation>
    <scope>NUCLEOTIDE SEQUENCE [LARGE SCALE GENOMIC DNA]</scope>
    <source>
        <strain evidence="10">SS_bin_28</strain>
    </source>
</reference>
<keyword evidence="3 6" id="KW-0597">Phosphoprotein</keyword>
<dbReference type="Pfam" id="PF00072">
    <property type="entry name" value="Response_reg"/>
    <property type="match status" value="1"/>
</dbReference>
<dbReference type="GO" id="GO:0005886">
    <property type="term" value="C:plasma membrane"/>
    <property type="evidence" value="ECO:0007669"/>
    <property type="project" value="TreeGrafter"/>
</dbReference>
<dbReference type="InterPro" id="IPR004358">
    <property type="entry name" value="Sig_transdc_His_kin-like_C"/>
</dbReference>
<evidence type="ECO:0000256" key="6">
    <source>
        <dbReference type="PROSITE-ProRule" id="PRU00169"/>
    </source>
</evidence>
<dbReference type="Gene3D" id="1.10.287.130">
    <property type="match status" value="1"/>
</dbReference>
<evidence type="ECO:0000256" key="7">
    <source>
        <dbReference type="SAM" id="Coils"/>
    </source>
</evidence>
<keyword evidence="4" id="KW-0808">Transferase</keyword>
<feature type="modified residue" description="4-aspartylphosphate" evidence="6">
    <location>
        <position position="69"/>
    </location>
</feature>
<dbReference type="SMART" id="SM00388">
    <property type="entry name" value="HisKA"/>
    <property type="match status" value="1"/>
</dbReference>
<gene>
    <name evidence="10" type="ORF">HKN21_09025</name>
</gene>
<feature type="domain" description="Histidine kinase" evidence="8">
    <location>
        <begin position="181"/>
        <end position="403"/>
    </location>
</feature>
<dbReference type="PANTHER" id="PTHR43047">
    <property type="entry name" value="TWO-COMPONENT HISTIDINE PROTEIN KINASE"/>
    <property type="match status" value="1"/>
</dbReference>
<organism evidence="10 11">
    <name type="scientific">Eiseniibacteriota bacterium</name>
    <dbReference type="NCBI Taxonomy" id="2212470"/>
    <lineage>
        <taxon>Bacteria</taxon>
        <taxon>Candidatus Eiseniibacteriota</taxon>
    </lineage>
</organism>
<evidence type="ECO:0000259" key="9">
    <source>
        <dbReference type="PROSITE" id="PS50110"/>
    </source>
</evidence>
<evidence type="ECO:0000259" key="8">
    <source>
        <dbReference type="PROSITE" id="PS50109"/>
    </source>
</evidence>
<evidence type="ECO:0000256" key="4">
    <source>
        <dbReference type="ARBA" id="ARBA00022679"/>
    </source>
</evidence>
<evidence type="ECO:0000313" key="11">
    <source>
        <dbReference type="Proteomes" id="UP000547674"/>
    </source>
</evidence>
<dbReference type="CDD" id="cd00082">
    <property type="entry name" value="HisKA"/>
    <property type="match status" value="1"/>
</dbReference>
<dbReference type="InterPro" id="IPR036097">
    <property type="entry name" value="HisK_dim/P_sf"/>
</dbReference>
<dbReference type="EC" id="2.7.13.3" evidence="2"/>
<comment type="catalytic activity">
    <reaction evidence="1">
        <text>ATP + protein L-histidine = ADP + protein N-phospho-L-histidine.</text>
        <dbReference type="EC" id="2.7.13.3"/>
    </reaction>
</comment>
<dbReference type="GO" id="GO:0000155">
    <property type="term" value="F:phosphorelay sensor kinase activity"/>
    <property type="evidence" value="ECO:0007669"/>
    <property type="project" value="InterPro"/>
</dbReference>
<dbReference type="SUPFAM" id="SSF52172">
    <property type="entry name" value="CheY-like"/>
    <property type="match status" value="1"/>
</dbReference>
<keyword evidence="5 10" id="KW-0418">Kinase</keyword>
<feature type="domain" description="Response regulatory" evidence="9">
    <location>
        <begin position="17"/>
        <end position="134"/>
    </location>
</feature>
<dbReference type="Pfam" id="PF00512">
    <property type="entry name" value="HisKA"/>
    <property type="match status" value="1"/>
</dbReference>
<name>A0A7Y2H2D2_UNCEI</name>
<dbReference type="PROSITE" id="PS50109">
    <property type="entry name" value="HIS_KIN"/>
    <property type="match status" value="1"/>
</dbReference>
<sequence>MNSFLETVKRVPEACHRVLCIDDDPVDAKLLHRALKHLPDFHVEFIHVQNSELAHQILLEDPTDFVFLDYFLAGETGLEILSFIREKGYEGPVIMVTGQDSQKTAADLISAGADDYIPKSDLNNSTLGRAIRKGQTEYARRRVEAQYHVLLRELREAKEVLETDNAALKEQKKMAQRFVDHVSHEFRTPLAVIKDFSLIIRDELLGDVNDEQREYLNTIATRVDDLTIMVDDMLDLSKIEAGMLGIQRRACEVEEIVKQVKRTLELKAAVTNVTLEFTLPPSLPTVFCDSEKASRTLINLAVNAIKFVGDSGKVKIWAKSDPQRGHVELGVTDNGPGITAEAKQFIFERFEQVGDMVSQENVKGFGLGLSIAQELVTMNLGQLHVESELGEGSTFSFHIPENDPLKIVEHFMTTTAIAIPDADALTLVHIDLDAEAGDFLSASSSADFLRHQIRRNDLLICFDDESWLLIAATSEAGIGEILQRVQVSRESFNKSRPGSPLPKINHQVLCSLPAGEVSQLMRVVQGIIQRKAAA</sequence>
<dbReference type="Proteomes" id="UP000547674">
    <property type="component" value="Unassembled WGS sequence"/>
</dbReference>
<dbReference type="GO" id="GO:0009927">
    <property type="term" value="F:histidine phosphotransfer kinase activity"/>
    <property type="evidence" value="ECO:0007669"/>
    <property type="project" value="TreeGrafter"/>
</dbReference>
<protein>
    <recommendedName>
        <fullName evidence="2">histidine kinase</fullName>
        <ecNumber evidence="2">2.7.13.3</ecNumber>
    </recommendedName>
</protein>
<dbReference type="InterPro" id="IPR001789">
    <property type="entry name" value="Sig_transdc_resp-reg_receiver"/>
</dbReference>
<dbReference type="InterPro" id="IPR003661">
    <property type="entry name" value="HisK_dim/P_dom"/>
</dbReference>
<keyword evidence="7" id="KW-0175">Coiled coil</keyword>
<proteinExistence type="predicted"/>
<evidence type="ECO:0000256" key="3">
    <source>
        <dbReference type="ARBA" id="ARBA00022553"/>
    </source>
</evidence>
<dbReference type="Pfam" id="PF02518">
    <property type="entry name" value="HATPase_c"/>
    <property type="match status" value="1"/>
</dbReference>
<dbReference type="SMART" id="SM00448">
    <property type="entry name" value="REC"/>
    <property type="match status" value="1"/>
</dbReference>
<accession>A0A7Y2H2D2</accession>
<evidence type="ECO:0000256" key="1">
    <source>
        <dbReference type="ARBA" id="ARBA00000085"/>
    </source>
</evidence>
<dbReference type="PANTHER" id="PTHR43047:SF72">
    <property type="entry name" value="OSMOSENSING HISTIDINE PROTEIN KINASE SLN1"/>
    <property type="match status" value="1"/>
</dbReference>
<evidence type="ECO:0000313" key="10">
    <source>
        <dbReference type="EMBL" id="NNF06891.1"/>
    </source>
</evidence>
<comment type="caution">
    <text evidence="10">The sequence shown here is derived from an EMBL/GenBank/DDBJ whole genome shotgun (WGS) entry which is preliminary data.</text>
</comment>
<dbReference type="EMBL" id="JABDJR010000360">
    <property type="protein sequence ID" value="NNF06891.1"/>
    <property type="molecule type" value="Genomic_DNA"/>
</dbReference>
<feature type="coiled-coil region" evidence="7">
    <location>
        <begin position="140"/>
        <end position="174"/>
    </location>
</feature>
<evidence type="ECO:0000256" key="2">
    <source>
        <dbReference type="ARBA" id="ARBA00012438"/>
    </source>
</evidence>